<evidence type="ECO:0000313" key="3">
    <source>
        <dbReference type="Proteomes" id="UP001206312"/>
    </source>
</evidence>
<name>A0ABT1AZV9_9FLAO</name>
<accession>A0ABT1AZV9</accession>
<gene>
    <name evidence="2" type="ORF">NG653_12040</name>
</gene>
<feature type="chain" id="PRO_5045563331" description="DUF4377 domain-containing protein" evidence="1">
    <location>
        <begin position="18"/>
        <end position="125"/>
    </location>
</feature>
<sequence>MKYLLFFCCFLSLVCCGDDNGSPACPDPKFLGRLAVQGICLNYVIEVVEGDIDPELVEAEWTHEFTGETYTRVFRLGNPCDFPESLKEGDTFEFVLIPEPQDPFCAVCEAYSPTPEKSLNIRVCR</sequence>
<evidence type="ECO:0008006" key="4">
    <source>
        <dbReference type="Google" id="ProtNLM"/>
    </source>
</evidence>
<evidence type="ECO:0000256" key="1">
    <source>
        <dbReference type="SAM" id="SignalP"/>
    </source>
</evidence>
<protein>
    <recommendedName>
        <fullName evidence="4">DUF4377 domain-containing protein</fullName>
    </recommendedName>
</protein>
<feature type="signal peptide" evidence="1">
    <location>
        <begin position="1"/>
        <end position="17"/>
    </location>
</feature>
<reference evidence="2 3" key="1">
    <citation type="submission" date="2022-06" db="EMBL/GenBank/DDBJ databases">
        <authorList>
            <person name="Xuan X."/>
        </authorList>
    </citation>
    <scope>NUCLEOTIDE SEQUENCE [LARGE SCALE GENOMIC DNA]</scope>
    <source>
        <strain evidence="2 3">2V75</strain>
    </source>
</reference>
<comment type="caution">
    <text evidence="2">The sequence shown here is derived from an EMBL/GenBank/DDBJ whole genome shotgun (WGS) entry which is preliminary data.</text>
</comment>
<evidence type="ECO:0000313" key="2">
    <source>
        <dbReference type="EMBL" id="MCO5725590.1"/>
    </source>
</evidence>
<keyword evidence="1" id="KW-0732">Signal</keyword>
<organism evidence="2 3">
    <name type="scientific">Robiginitalea marina</name>
    <dbReference type="NCBI Taxonomy" id="2954105"/>
    <lineage>
        <taxon>Bacteria</taxon>
        <taxon>Pseudomonadati</taxon>
        <taxon>Bacteroidota</taxon>
        <taxon>Flavobacteriia</taxon>
        <taxon>Flavobacteriales</taxon>
        <taxon>Flavobacteriaceae</taxon>
        <taxon>Robiginitalea</taxon>
    </lineage>
</organism>
<dbReference type="EMBL" id="JAMXIB010000010">
    <property type="protein sequence ID" value="MCO5725590.1"/>
    <property type="molecule type" value="Genomic_DNA"/>
</dbReference>
<dbReference type="Proteomes" id="UP001206312">
    <property type="component" value="Unassembled WGS sequence"/>
</dbReference>
<dbReference type="RefSeq" id="WP_252741961.1">
    <property type="nucleotide sequence ID" value="NZ_JAMXIB010000010.1"/>
</dbReference>
<keyword evidence="3" id="KW-1185">Reference proteome</keyword>
<proteinExistence type="predicted"/>